<proteinExistence type="predicted"/>
<evidence type="ECO:0000313" key="4">
    <source>
        <dbReference type="Proteomes" id="UP000009011"/>
    </source>
</evidence>
<dbReference type="KEGG" id="mro:MROS_2732"/>
<sequence>MHNDETRGVGKGILIGFFAGAAVGSLLGLLFAPKSGKELREDIRVKSKDVMDDAESYLAVAKDKANQLINEGKKKSEKLVAETKEKVDALLDEAEKVLSEAKVKASEAVKTGKEKVEKESDKLKTAVKAGVDAYRSEKES</sequence>
<name>I6YZI0_MELRP</name>
<dbReference type="OrthoDB" id="9810874at2"/>
<keyword evidence="2" id="KW-0472">Membrane</keyword>
<dbReference type="RefSeq" id="WP_014857392.1">
    <property type="nucleotide sequence ID" value="NC_018178.1"/>
</dbReference>
<gene>
    <name evidence="3" type="ordered locus">MROS_2732</name>
</gene>
<reference evidence="3 4" key="1">
    <citation type="journal article" date="2013" name="PLoS ONE">
        <title>Genomic analysis of Melioribacter roseus, facultatively anaerobic organotrophic bacterium representing a novel deep lineage within Bacteriodetes/Chlorobi group.</title>
        <authorList>
            <person name="Kadnikov V.V."/>
            <person name="Mardanov A.V."/>
            <person name="Podosokorskaya O.A."/>
            <person name="Gavrilov S.N."/>
            <person name="Kublanov I.V."/>
            <person name="Beletsky A.V."/>
            <person name="Bonch-Osmolovskaya E.A."/>
            <person name="Ravin N.V."/>
        </authorList>
    </citation>
    <scope>NUCLEOTIDE SEQUENCE [LARGE SCALE GENOMIC DNA]</scope>
    <source>
        <strain evidence="4">JCM 17771 / P3M-2</strain>
    </source>
</reference>
<dbReference type="EMBL" id="CP003557">
    <property type="protein sequence ID" value="AFN75962.1"/>
    <property type="molecule type" value="Genomic_DNA"/>
</dbReference>
<feature type="coiled-coil region" evidence="1">
    <location>
        <begin position="51"/>
        <end position="111"/>
    </location>
</feature>
<dbReference type="PANTHER" id="PTHR35792">
    <property type="entry name" value="GENERAL STRESS PROTEIN"/>
    <property type="match status" value="1"/>
</dbReference>
<dbReference type="Proteomes" id="UP000009011">
    <property type="component" value="Chromosome"/>
</dbReference>
<dbReference type="Pfam" id="PF12732">
    <property type="entry name" value="YtxH"/>
    <property type="match status" value="1"/>
</dbReference>
<dbReference type="AlphaFoldDB" id="I6YZI0"/>
<organism evidence="3 4">
    <name type="scientific">Melioribacter roseus (strain DSM 23840 / JCM 17771 / VKM B-2668 / P3M-2)</name>
    <dbReference type="NCBI Taxonomy" id="1191523"/>
    <lineage>
        <taxon>Bacteria</taxon>
        <taxon>Pseudomonadati</taxon>
        <taxon>Ignavibacteriota</taxon>
        <taxon>Ignavibacteria</taxon>
        <taxon>Ignavibacteriales</taxon>
        <taxon>Melioribacteraceae</taxon>
        <taxon>Melioribacter</taxon>
    </lineage>
</organism>
<keyword evidence="4" id="KW-1185">Reference proteome</keyword>
<dbReference type="PANTHER" id="PTHR35792:SF2">
    <property type="entry name" value="GENERAL STRESS PROTEIN"/>
    <property type="match status" value="1"/>
</dbReference>
<keyword evidence="2" id="KW-1133">Transmembrane helix</keyword>
<dbReference type="PATRIC" id="fig|1191523.3.peg.2870"/>
<evidence type="ECO:0000256" key="1">
    <source>
        <dbReference type="SAM" id="Coils"/>
    </source>
</evidence>
<dbReference type="InterPro" id="IPR052928">
    <property type="entry name" value="Desiccation-related_membrane"/>
</dbReference>
<protein>
    <recommendedName>
        <fullName evidence="5">Gas vesicle protein</fullName>
    </recommendedName>
</protein>
<evidence type="ECO:0000313" key="3">
    <source>
        <dbReference type="EMBL" id="AFN75962.1"/>
    </source>
</evidence>
<keyword evidence="1" id="KW-0175">Coiled coil</keyword>
<dbReference type="STRING" id="1191523.MROS_2732"/>
<dbReference type="eggNOG" id="COG4980">
    <property type="taxonomic scope" value="Bacteria"/>
</dbReference>
<keyword evidence="2" id="KW-0812">Transmembrane</keyword>
<feature type="transmembrane region" description="Helical" evidence="2">
    <location>
        <begin position="12"/>
        <end position="32"/>
    </location>
</feature>
<evidence type="ECO:0008006" key="5">
    <source>
        <dbReference type="Google" id="ProtNLM"/>
    </source>
</evidence>
<evidence type="ECO:0000256" key="2">
    <source>
        <dbReference type="SAM" id="Phobius"/>
    </source>
</evidence>
<accession>I6YZI0</accession>
<dbReference type="InterPro" id="IPR024623">
    <property type="entry name" value="YtxH"/>
</dbReference>
<dbReference type="HOGENOM" id="CLU_105320_2_0_10"/>